<dbReference type="GO" id="GO:0050291">
    <property type="term" value="F:sphingosine N-acyltransferase activity"/>
    <property type="evidence" value="ECO:0007669"/>
    <property type="project" value="InterPro"/>
</dbReference>
<organism evidence="11">
    <name type="scientific">Rodentolepis nana</name>
    <name type="common">Dwarf tapeworm</name>
    <name type="synonym">Hymenolepis nana</name>
    <dbReference type="NCBI Taxonomy" id="102285"/>
    <lineage>
        <taxon>Eukaryota</taxon>
        <taxon>Metazoa</taxon>
        <taxon>Spiralia</taxon>
        <taxon>Lophotrochozoa</taxon>
        <taxon>Platyhelminthes</taxon>
        <taxon>Cestoda</taxon>
        <taxon>Eucestoda</taxon>
        <taxon>Cyclophyllidea</taxon>
        <taxon>Hymenolepididae</taxon>
        <taxon>Rodentolepis</taxon>
    </lineage>
</organism>
<dbReference type="WBParaSite" id="HNAJ_0001337201-mRNA-1">
    <property type="protein sequence ID" value="HNAJ_0001337201-mRNA-1"/>
    <property type="gene ID" value="HNAJ_0001337201"/>
</dbReference>
<dbReference type="STRING" id="102285.A0A0R3TZS3"/>
<evidence type="ECO:0000256" key="5">
    <source>
        <dbReference type="ARBA" id="ARBA00022989"/>
    </source>
</evidence>
<evidence type="ECO:0000313" key="11">
    <source>
        <dbReference type="WBParaSite" id="HNAJ_0001337201-mRNA-1"/>
    </source>
</evidence>
<dbReference type="InterPro" id="IPR016439">
    <property type="entry name" value="Lag1/Lac1-like"/>
</dbReference>
<keyword evidence="4 7" id="KW-0812">Transmembrane</keyword>
<feature type="compositionally biased region" description="Basic and acidic residues" evidence="8">
    <location>
        <begin position="59"/>
        <end position="72"/>
    </location>
</feature>
<dbReference type="Pfam" id="PF03798">
    <property type="entry name" value="TRAM_LAG1_CLN8"/>
    <property type="match status" value="1"/>
</dbReference>
<comment type="pathway">
    <text evidence="3">Sphingolipid metabolism.</text>
</comment>
<name>A0A0R3TZS3_RODNA</name>
<dbReference type="PANTHER" id="PTHR12560">
    <property type="entry name" value="LONGEVITY ASSURANCE FACTOR 1 LAG1"/>
    <property type="match status" value="1"/>
</dbReference>
<protein>
    <submittedName>
        <fullName evidence="11">TLC domain-containing protein</fullName>
    </submittedName>
</protein>
<evidence type="ECO:0000256" key="4">
    <source>
        <dbReference type="ARBA" id="ARBA00022692"/>
    </source>
</evidence>
<dbReference type="PROSITE" id="PS50922">
    <property type="entry name" value="TLC"/>
    <property type="match status" value="1"/>
</dbReference>
<sequence>LINSIIFFIRDRHENGDLYTDYEDIPPRSAAGASDVAIETNSESSDYVELIEELSTFPTREELNEPTLDSKGRASKRARTSAPATTSRGHKSTPRPLNQNLSIFNYFDKDCIPVNDLIDFVAIVGGNIVSSNKPMQPPQLFSKNRALTNVYNLSQKRKRGARQQPESVVDDYIKKAIQCSQTVFERLRTQANKITKGRSADFIPKNPFLYPWEHDKDRMNGGQWRERREQFLSLTKPTEDEEGDGEEIISDSENNPPAVRPGKRKLRATQRNLPGEVDTARRSAVAEVQPILLGYRWPEGRQSNSSPEKSISEGDEYVWMIDPTTHKRYQVLKSSYERDKAFVVGESTLSNRFTPQYLDNLANQCDAVTGPPGIFEFLNHTYLAVVEFCFHPDIYTYSSDIYFRVLETVEWEPYFIATLIAIAFTIARYLCAFFFFRTAVGKKFITEQSQKKAMTPLWSAISYAFLFSVEAFTLYNYGYNDFIYPLCIFKEIHYTHGYFDVPVPAQYFWLYMLQIGYYMHSFYATIRLDIRRKDTTVILVHHVLTIALLSFSFFAR</sequence>
<evidence type="ECO:0000259" key="10">
    <source>
        <dbReference type="PROSITE" id="PS50922"/>
    </source>
</evidence>
<feature type="transmembrane region" description="Helical" evidence="9">
    <location>
        <begin position="457"/>
        <end position="475"/>
    </location>
</feature>
<evidence type="ECO:0000256" key="1">
    <source>
        <dbReference type="ARBA" id="ARBA00004141"/>
    </source>
</evidence>
<dbReference type="GO" id="GO:0016020">
    <property type="term" value="C:membrane"/>
    <property type="evidence" value="ECO:0007669"/>
    <property type="project" value="UniProtKB-SubCell"/>
</dbReference>
<dbReference type="AlphaFoldDB" id="A0A0R3TZS3"/>
<dbReference type="InterPro" id="IPR006634">
    <property type="entry name" value="TLC-dom"/>
</dbReference>
<evidence type="ECO:0000256" key="6">
    <source>
        <dbReference type="ARBA" id="ARBA00023136"/>
    </source>
</evidence>
<feature type="domain" description="TLC" evidence="10">
    <location>
        <begin position="453"/>
        <end position="556"/>
    </location>
</feature>
<evidence type="ECO:0000256" key="8">
    <source>
        <dbReference type="SAM" id="MobiDB-lite"/>
    </source>
</evidence>
<dbReference type="GO" id="GO:0046513">
    <property type="term" value="P:ceramide biosynthetic process"/>
    <property type="evidence" value="ECO:0007669"/>
    <property type="project" value="InterPro"/>
</dbReference>
<evidence type="ECO:0000256" key="7">
    <source>
        <dbReference type="PROSITE-ProRule" id="PRU00205"/>
    </source>
</evidence>
<feature type="compositionally biased region" description="Acidic residues" evidence="8">
    <location>
        <begin position="239"/>
        <end position="250"/>
    </location>
</feature>
<feature type="region of interest" description="Disordered" evidence="8">
    <location>
        <begin position="59"/>
        <end position="96"/>
    </location>
</feature>
<evidence type="ECO:0000256" key="2">
    <source>
        <dbReference type="ARBA" id="ARBA00004760"/>
    </source>
</evidence>
<feature type="transmembrane region" description="Helical" evidence="9">
    <location>
        <begin position="414"/>
        <end position="436"/>
    </location>
</feature>
<accession>A0A0R3TZS3</accession>
<comment type="subcellular location">
    <subcellularLocation>
        <location evidence="1">Membrane</location>
        <topology evidence="1">Multi-pass membrane protein</topology>
    </subcellularLocation>
</comment>
<evidence type="ECO:0000256" key="3">
    <source>
        <dbReference type="ARBA" id="ARBA00004991"/>
    </source>
</evidence>
<dbReference type="PANTHER" id="PTHR12560:SF58">
    <property type="entry name" value="CERAMIDE SYNTHASE 1"/>
    <property type="match status" value="1"/>
</dbReference>
<feature type="transmembrane region" description="Helical" evidence="9">
    <location>
        <begin position="538"/>
        <end position="555"/>
    </location>
</feature>
<proteinExistence type="predicted"/>
<dbReference type="UniPathway" id="UPA00222"/>
<comment type="pathway">
    <text evidence="2">Lipid metabolism; sphingolipid metabolism.</text>
</comment>
<feature type="region of interest" description="Disordered" evidence="8">
    <location>
        <begin position="236"/>
        <end position="281"/>
    </location>
</feature>
<reference evidence="11" key="1">
    <citation type="submission" date="2017-02" db="UniProtKB">
        <authorList>
            <consortium name="WormBaseParasite"/>
        </authorList>
    </citation>
    <scope>IDENTIFICATION</scope>
</reference>
<keyword evidence="6 7" id="KW-0472">Membrane</keyword>
<keyword evidence="5 9" id="KW-1133">Transmembrane helix</keyword>
<evidence type="ECO:0000256" key="9">
    <source>
        <dbReference type="SAM" id="Phobius"/>
    </source>
</evidence>
<feature type="transmembrane region" description="Helical" evidence="9">
    <location>
        <begin position="508"/>
        <end position="526"/>
    </location>
</feature>